<dbReference type="InterPro" id="IPR037143">
    <property type="entry name" value="4-PPantetheinyl_Trfase_dom_sf"/>
</dbReference>
<keyword evidence="6" id="KW-1185">Reference proteome</keyword>
<dbReference type="InterPro" id="IPR008278">
    <property type="entry name" value="4-PPantetheinyl_Trfase_dom"/>
</dbReference>
<evidence type="ECO:0000313" key="5">
    <source>
        <dbReference type="EMBL" id="CAK7271739.1"/>
    </source>
</evidence>
<dbReference type="InterPro" id="IPR050559">
    <property type="entry name" value="P-Pant_transferase_sf"/>
</dbReference>
<dbReference type="Proteomes" id="UP001642502">
    <property type="component" value="Unassembled WGS sequence"/>
</dbReference>
<dbReference type="PANTHER" id="PTHR12215:SF10">
    <property type="entry name" value="L-AMINOADIPATE-SEMIALDEHYDE DEHYDROGENASE-PHOSPHOPANTETHEINYL TRANSFERASE"/>
    <property type="match status" value="1"/>
</dbReference>
<evidence type="ECO:0000256" key="1">
    <source>
        <dbReference type="ARBA" id="ARBA00013172"/>
    </source>
</evidence>
<dbReference type="Pfam" id="PF01648">
    <property type="entry name" value="ACPS"/>
    <property type="match status" value="1"/>
</dbReference>
<name>A0ABP0DV34_9PEZI</name>
<gene>
    <name evidence="5" type="ORF">SEPCBS119000_004761</name>
</gene>
<sequence>MDVFPPSSRPLLVQWMVDTRPLWPEATQTRQLTTVASRALAALLSDEERAGVLKYFHVRDAKMALVSQLLKHLVVARCTGSDGPVPWRKAVLSRDGHGKPVFYHEKGRTQLVVFNVSHQNGLVVLAAVYGGQLGGSGDSSAFEVGIDVVSPQERRLRDHQMMAEEARQSGMNSVASGWLHFVDVHADVLSPSEVRYLKSVAADMQMQDDERLRLFYGLWCLREAYVKMTGEALLAKWLADLEFREFRVPGIANTPLESSAAMAEADSLCQGEMETQYDIHFRGASVGDAVNMCLRSVGTGYMVCTAIRAAPGHEADTETRACALALPTTDAIELLQVDDILDFAERSGGSAES</sequence>
<keyword evidence="2" id="KW-0808">Transferase</keyword>
<dbReference type="Pfam" id="PF22624">
    <property type="entry name" value="AASDHPPT_N"/>
    <property type="match status" value="1"/>
</dbReference>
<protein>
    <recommendedName>
        <fullName evidence="1">holo-[acyl-carrier-protein] synthase</fullName>
        <ecNumber evidence="1">2.7.8.7</ecNumber>
    </recommendedName>
</protein>
<dbReference type="EC" id="2.7.8.7" evidence="1"/>
<dbReference type="Gene3D" id="3.90.470.20">
    <property type="entry name" value="4'-phosphopantetheinyl transferase domain"/>
    <property type="match status" value="1"/>
</dbReference>
<dbReference type="EMBL" id="CAWUON010000077">
    <property type="protein sequence ID" value="CAK7271739.1"/>
    <property type="molecule type" value="Genomic_DNA"/>
</dbReference>
<organism evidence="5 6">
    <name type="scientific">Sporothrix epigloea</name>
    <dbReference type="NCBI Taxonomy" id="1892477"/>
    <lineage>
        <taxon>Eukaryota</taxon>
        <taxon>Fungi</taxon>
        <taxon>Dikarya</taxon>
        <taxon>Ascomycota</taxon>
        <taxon>Pezizomycotina</taxon>
        <taxon>Sordariomycetes</taxon>
        <taxon>Sordariomycetidae</taxon>
        <taxon>Ophiostomatales</taxon>
        <taxon>Ophiostomataceae</taxon>
        <taxon>Sporothrix</taxon>
    </lineage>
</organism>
<proteinExistence type="predicted"/>
<accession>A0ABP0DV34</accession>
<evidence type="ECO:0000259" key="4">
    <source>
        <dbReference type="Pfam" id="PF22624"/>
    </source>
</evidence>
<dbReference type="PANTHER" id="PTHR12215">
    <property type="entry name" value="PHOSPHOPANTETHEINE TRANSFERASE"/>
    <property type="match status" value="1"/>
</dbReference>
<dbReference type="SUPFAM" id="SSF56214">
    <property type="entry name" value="4'-phosphopantetheinyl transferase"/>
    <property type="match status" value="2"/>
</dbReference>
<feature type="domain" description="4'-phosphopantetheinyl transferase N-terminal" evidence="4">
    <location>
        <begin position="39"/>
        <end position="127"/>
    </location>
</feature>
<evidence type="ECO:0000256" key="2">
    <source>
        <dbReference type="ARBA" id="ARBA00022679"/>
    </source>
</evidence>
<evidence type="ECO:0000313" key="6">
    <source>
        <dbReference type="Proteomes" id="UP001642502"/>
    </source>
</evidence>
<comment type="caution">
    <text evidence="5">The sequence shown here is derived from an EMBL/GenBank/DDBJ whole genome shotgun (WGS) entry which is preliminary data.</text>
</comment>
<feature type="domain" description="4'-phosphopantetheinyl transferase" evidence="3">
    <location>
        <begin position="144"/>
        <end position="246"/>
    </location>
</feature>
<evidence type="ECO:0000259" key="3">
    <source>
        <dbReference type="Pfam" id="PF01648"/>
    </source>
</evidence>
<dbReference type="InterPro" id="IPR055066">
    <property type="entry name" value="AASDHPPT_N"/>
</dbReference>
<reference evidence="5 6" key="1">
    <citation type="submission" date="2024-01" db="EMBL/GenBank/DDBJ databases">
        <authorList>
            <person name="Allen C."/>
            <person name="Tagirdzhanova G."/>
        </authorList>
    </citation>
    <scope>NUCLEOTIDE SEQUENCE [LARGE SCALE GENOMIC DNA]</scope>
    <source>
        <strain evidence="5 6">CBS 119000</strain>
    </source>
</reference>